<organism evidence="2 3">
    <name type="scientific">Chitinophaga niabensis</name>
    <dbReference type="NCBI Taxonomy" id="536979"/>
    <lineage>
        <taxon>Bacteria</taxon>
        <taxon>Pseudomonadati</taxon>
        <taxon>Bacteroidota</taxon>
        <taxon>Chitinophagia</taxon>
        <taxon>Chitinophagales</taxon>
        <taxon>Chitinophagaceae</taxon>
        <taxon>Chitinophaga</taxon>
    </lineage>
</organism>
<dbReference type="Pfam" id="PF07883">
    <property type="entry name" value="Cupin_2"/>
    <property type="match status" value="1"/>
</dbReference>
<dbReference type="Proteomes" id="UP000185003">
    <property type="component" value="Unassembled WGS sequence"/>
</dbReference>
<protein>
    <submittedName>
        <fullName evidence="2">Cupin domain protein</fullName>
    </submittedName>
</protein>
<evidence type="ECO:0000313" key="3">
    <source>
        <dbReference type="Proteomes" id="UP000185003"/>
    </source>
</evidence>
<dbReference type="OrthoDB" id="1423961at2"/>
<dbReference type="SUPFAM" id="SSF51182">
    <property type="entry name" value="RmlC-like cupins"/>
    <property type="match status" value="1"/>
</dbReference>
<dbReference type="PANTHER" id="PTHR36440:SF1">
    <property type="entry name" value="PUTATIVE (AFU_ORTHOLOGUE AFUA_8G07350)-RELATED"/>
    <property type="match status" value="1"/>
</dbReference>
<dbReference type="InterPro" id="IPR053146">
    <property type="entry name" value="QDO-like"/>
</dbReference>
<keyword evidence="3" id="KW-1185">Reference proteome</keyword>
<name>A0A1N6G6A8_9BACT</name>
<dbReference type="InterPro" id="IPR014710">
    <property type="entry name" value="RmlC-like_jellyroll"/>
</dbReference>
<dbReference type="InterPro" id="IPR011051">
    <property type="entry name" value="RmlC_Cupin_sf"/>
</dbReference>
<feature type="domain" description="Cupin type-2" evidence="1">
    <location>
        <begin position="51"/>
        <end position="118"/>
    </location>
</feature>
<accession>A0A1N6G6A8</accession>
<dbReference type="Gene3D" id="2.60.120.10">
    <property type="entry name" value="Jelly Rolls"/>
    <property type="match status" value="1"/>
</dbReference>
<sequence>MKKDFFNDNLENKAVILHPEEGETFHMNGVTLTFKVTSEISNDQLGVYDIVLAPGAIGAKLHYHRFMDETFIVTHGVITMQTQDGEVEAKAGTVVYIPRFTPHGFSNNSTEEAKLVLLFNPAQSREDFFRGLKETLTEQPIDPAKYLKLYNKYDSFPVDTNNMLPVR</sequence>
<reference evidence="2 3" key="1">
    <citation type="submission" date="2016-11" db="EMBL/GenBank/DDBJ databases">
        <authorList>
            <person name="Jaros S."/>
            <person name="Januszkiewicz K."/>
            <person name="Wedrychowicz H."/>
        </authorList>
    </citation>
    <scope>NUCLEOTIDE SEQUENCE [LARGE SCALE GENOMIC DNA]</scope>
    <source>
        <strain evidence="2 3">DSM 24787</strain>
    </source>
</reference>
<dbReference type="EMBL" id="FSRA01000001">
    <property type="protein sequence ID" value="SIO02942.1"/>
    <property type="molecule type" value="Genomic_DNA"/>
</dbReference>
<gene>
    <name evidence="2" type="ORF">SAMN04488055_2598</name>
</gene>
<evidence type="ECO:0000259" key="1">
    <source>
        <dbReference type="Pfam" id="PF07883"/>
    </source>
</evidence>
<dbReference type="RefSeq" id="WP_074239643.1">
    <property type="nucleotide sequence ID" value="NZ_FSRA01000001.1"/>
</dbReference>
<dbReference type="PANTHER" id="PTHR36440">
    <property type="entry name" value="PUTATIVE (AFU_ORTHOLOGUE AFUA_8G07350)-RELATED"/>
    <property type="match status" value="1"/>
</dbReference>
<evidence type="ECO:0000313" key="2">
    <source>
        <dbReference type="EMBL" id="SIO02942.1"/>
    </source>
</evidence>
<dbReference type="AlphaFoldDB" id="A0A1N6G6A8"/>
<dbReference type="STRING" id="536979.SAMN04488055_2598"/>
<proteinExistence type="predicted"/>
<dbReference type="InterPro" id="IPR013096">
    <property type="entry name" value="Cupin_2"/>
</dbReference>